<gene>
    <name evidence="1" type="ORF">Cgig2_011658</name>
</gene>
<proteinExistence type="predicted"/>
<sequence length="189" mass="21653">MEPRKDELGILLTPKKGKSMLGHCESVKKLGLKWRWWFSQLSVHDMEKWTFPSELDTNPIVGRSTKTIVLLTKIYGVSHIVENCCRVMPKVRTNRVKFPKGWEIIEPTLQKLKSKRREDIWMFVNSIVFTTVSIEVYPDVPLVISCDDDNNPFNAWDEDGDNSTDSPSMSLEAEASGNSYTLVYLGILQ</sequence>
<protein>
    <submittedName>
        <fullName evidence="1">Uncharacterized protein</fullName>
    </submittedName>
</protein>
<name>A0A9Q1JQ38_9CARY</name>
<evidence type="ECO:0000313" key="2">
    <source>
        <dbReference type="Proteomes" id="UP001153076"/>
    </source>
</evidence>
<keyword evidence="2" id="KW-1185">Reference proteome</keyword>
<dbReference type="Proteomes" id="UP001153076">
    <property type="component" value="Unassembled WGS sequence"/>
</dbReference>
<reference evidence="1" key="1">
    <citation type="submission" date="2022-04" db="EMBL/GenBank/DDBJ databases">
        <title>Carnegiea gigantea Genome sequencing and assembly v2.</title>
        <authorList>
            <person name="Copetti D."/>
            <person name="Sanderson M.J."/>
            <person name="Burquez A."/>
            <person name="Wojciechowski M.F."/>
        </authorList>
    </citation>
    <scope>NUCLEOTIDE SEQUENCE</scope>
    <source>
        <strain evidence="1">SGP5-SGP5p</strain>
        <tissue evidence="1">Aerial part</tissue>
    </source>
</reference>
<organism evidence="1 2">
    <name type="scientific">Carnegiea gigantea</name>
    <dbReference type="NCBI Taxonomy" id="171969"/>
    <lineage>
        <taxon>Eukaryota</taxon>
        <taxon>Viridiplantae</taxon>
        <taxon>Streptophyta</taxon>
        <taxon>Embryophyta</taxon>
        <taxon>Tracheophyta</taxon>
        <taxon>Spermatophyta</taxon>
        <taxon>Magnoliopsida</taxon>
        <taxon>eudicotyledons</taxon>
        <taxon>Gunneridae</taxon>
        <taxon>Pentapetalae</taxon>
        <taxon>Caryophyllales</taxon>
        <taxon>Cactineae</taxon>
        <taxon>Cactaceae</taxon>
        <taxon>Cactoideae</taxon>
        <taxon>Echinocereeae</taxon>
        <taxon>Carnegiea</taxon>
    </lineage>
</organism>
<comment type="caution">
    <text evidence="1">The sequence shown here is derived from an EMBL/GenBank/DDBJ whole genome shotgun (WGS) entry which is preliminary data.</text>
</comment>
<dbReference type="OrthoDB" id="277109at2759"/>
<dbReference type="EMBL" id="JAKOGI010000958">
    <property type="protein sequence ID" value="KAJ8428916.1"/>
    <property type="molecule type" value="Genomic_DNA"/>
</dbReference>
<accession>A0A9Q1JQ38</accession>
<evidence type="ECO:0000313" key="1">
    <source>
        <dbReference type="EMBL" id="KAJ8428916.1"/>
    </source>
</evidence>
<dbReference type="AlphaFoldDB" id="A0A9Q1JQ38"/>